<reference evidence="1 2" key="1">
    <citation type="submission" date="2014-03" db="EMBL/GenBank/DDBJ databases">
        <title>Draft genome of the hookworm Oesophagostomum dentatum.</title>
        <authorList>
            <person name="Mitreva M."/>
        </authorList>
    </citation>
    <scope>NUCLEOTIDE SEQUENCE [LARGE SCALE GENOMIC DNA]</scope>
    <source>
        <strain evidence="1 2">OD-Hann</strain>
    </source>
</reference>
<dbReference type="AlphaFoldDB" id="A0A0B1S2E4"/>
<accession>A0A0B1S2E4</accession>
<evidence type="ECO:0000313" key="2">
    <source>
        <dbReference type="Proteomes" id="UP000053660"/>
    </source>
</evidence>
<dbReference type="EMBL" id="KN610157">
    <property type="protein sequence ID" value="KHJ78051.1"/>
    <property type="molecule type" value="Genomic_DNA"/>
</dbReference>
<evidence type="ECO:0000313" key="1">
    <source>
        <dbReference type="EMBL" id="KHJ78051.1"/>
    </source>
</evidence>
<proteinExistence type="predicted"/>
<gene>
    <name evidence="1" type="ORF">OESDEN_22329</name>
</gene>
<keyword evidence="2" id="KW-1185">Reference proteome</keyword>
<protein>
    <submittedName>
        <fullName evidence="1">Uncharacterized protein</fullName>
    </submittedName>
</protein>
<name>A0A0B1S2E4_OESDE</name>
<organism evidence="1 2">
    <name type="scientific">Oesophagostomum dentatum</name>
    <name type="common">Nodular worm</name>
    <dbReference type="NCBI Taxonomy" id="61180"/>
    <lineage>
        <taxon>Eukaryota</taxon>
        <taxon>Metazoa</taxon>
        <taxon>Ecdysozoa</taxon>
        <taxon>Nematoda</taxon>
        <taxon>Chromadorea</taxon>
        <taxon>Rhabditida</taxon>
        <taxon>Rhabditina</taxon>
        <taxon>Rhabditomorpha</taxon>
        <taxon>Strongyloidea</taxon>
        <taxon>Strongylidae</taxon>
        <taxon>Oesophagostomum</taxon>
    </lineage>
</organism>
<sequence>MGDELQIRIRLQQAHQTHGWHQPSVQGCLCLCVSYHSATPFLLLMGHHVTII</sequence>
<dbReference type="Proteomes" id="UP000053660">
    <property type="component" value="Unassembled WGS sequence"/>
</dbReference>